<dbReference type="EMBL" id="BPVZ01000028">
    <property type="protein sequence ID" value="GKV07761.1"/>
    <property type="molecule type" value="Genomic_DNA"/>
</dbReference>
<accession>A0AAV5J523</accession>
<organism evidence="1 2">
    <name type="scientific">Rubroshorea leprosula</name>
    <dbReference type="NCBI Taxonomy" id="152421"/>
    <lineage>
        <taxon>Eukaryota</taxon>
        <taxon>Viridiplantae</taxon>
        <taxon>Streptophyta</taxon>
        <taxon>Embryophyta</taxon>
        <taxon>Tracheophyta</taxon>
        <taxon>Spermatophyta</taxon>
        <taxon>Magnoliopsida</taxon>
        <taxon>eudicotyledons</taxon>
        <taxon>Gunneridae</taxon>
        <taxon>Pentapetalae</taxon>
        <taxon>rosids</taxon>
        <taxon>malvids</taxon>
        <taxon>Malvales</taxon>
        <taxon>Dipterocarpaceae</taxon>
        <taxon>Rubroshorea</taxon>
    </lineage>
</organism>
<name>A0AAV5J523_9ROSI</name>
<evidence type="ECO:0000313" key="1">
    <source>
        <dbReference type="EMBL" id="GKV07761.1"/>
    </source>
</evidence>
<comment type="caution">
    <text evidence="1">The sequence shown here is derived from an EMBL/GenBank/DDBJ whole genome shotgun (WGS) entry which is preliminary data.</text>
</comment>
<proteinExistence type="predicted"/>
<evidence type="ECO:0000313" key="2">
    <source>
        <dbReference type="Proteomes" id="UP001054252"/>
    </source>
</evidence>
<dbReference type="Proteomes" id="UP001054252">
    <property type="component" value="Unassembled WGS sequence"/>
</dbReference>
<sequence>MARAGKFLVPLRQSISLITSSCSLVPRSRHSIDGKGGSLKKWVRSFEHVMNSRASTLNCRFNIQRKFVQDFCSLGSRGSGSIFGVSVLFGSIYFWSHVVHAMDGHDVLMDEPDVEFLSALDVEEDLNILSRFMRKFWLPVFLIFCVFVNRNNPITLVTEIIFFLLRTKPSCFSIYLFVDRLCRQLMRQEPHLYRLKSLCASKIEVQDYHLFCLARVVVRDQKLNLVGILGGWWPLPSSIYFPSSLVFQNIIQTPSIHIAANSEWVILGFST</sequence>
<protein>
    <submittedName>
        <fullName evidence="1">Uncharacterized protein</fullName>
    </submittedName>
</protein>
<reference evidence="1 2" key="1">
    <citation type="journal article" date="2021" name="Commun. Biol.">
        <title>The genome of Shorea leprosula (Dipterocarpaceae) highlights the ecological relevance of drought in aseasonal tropical rainforests.</title>
        <authorList>
            <person name="Ng K.K.S."/>
            <person name="Kobayashi M.J."/>
            <person name="Fawcett J.A."/>
            <person name="Hatakeyama M."/>
            <person name="Paape T."/>
            <person name="Ng C.H."/>
            <person name="Ang C.C."/>
            <person name="Tnah L.H."/>
            <person name="Lee C.T."/>
            <person name="Nishiyama T."/>
            <person name="Sese J."/>
            <person name="O'Brien M.J."/>
            <person name="Copetti D."/>
            <person name="Mohd Noor M.I."/>
            <person name="Ong R.C."/>
            <person name="Putra M."/>
            <person name="Sireger I.Z."/>
            <person name="Indrioko S."/>
            <person name="Kosugi Y."/>
            <person name="Izuno A."/>
            <person name="Isagi Y."/>
            <person name="Lee S.L."/>
            <person name="Shimizu K.K."/>
        </authorList>
    </citation>
    <scope>NUCLEOTIDE SEQUENCE [LARGE SCALE GENOMIC DNA]</scope>
    <source>
        <strain evidence="1">214</strain>
    </source>
</reference>
<keyword evidence="2" id="KW-1185">Reference proteome</keyword>
<dbReference type="AlphaFoldDB" id="A0AAV5J523"/>
<gene>
    <name evidence="1" type="ORF">SLEP1_g19487</name>
</gene>